<proteinExistence type="predicted"/>
<evidence type="ECO:0000256" key="1">
    <source>
        <dbReference type="SAM" id="SignalP"/>
    </source>
</evidence>
<organism evidence="2">
    <name type="scientific">Emiliania huxleyi</name>
    <name type="common">Coccolithophore</name>
    <name type="synonym">Pontosphaera huxleyi</name>
    <dbReference type="NCBI Taxonomy" id="2903"/>
    <lineage>
        <taxon>Eukaryota</taxon>
        <taxon>Haptista</taxon>
        <taxon>Haptophyta</taxon>
        <taxon>Prymnesiophyceae</taxon>
        <taxon>Isochrysidales</taxon>
        <taxon>Noelaerhabdaceae</taxon>
        <taxon>Emiliania</taxon>
    </lineage>
</organism>
<keyword evidence="1" id="KW-0732">Signal</keyword>
<name>A0A7S3T736_EMIHU</name>
<feature type="chain" id="PRO_5031376828" description="TauD/TfdA-like domain-containing protein" evidence="1">
    <location>
        <begin position="20"/>
        <end position="300"/>
    </location>
</feature>
<reference evidence="2" key="1">
    <citation type="submission" date="2021-01" db="EMBL/GenBank/DDBJ databases">
        <authorList>
            <person name="Corre E."/>
            <person name="Pelletier E."/>
            <person name="Niang G."/>
            <person name="Scheremetjew M."/>
            <person name="Finn R."/>
            <person name="Kale V."/>
            <person name="Holt S."/>
            <person name="Cochrane G."/>
            <person name="Meng A."/>
            <person name="Brown T."/>
            <person name="Cohen L."/>
        </authorList>
    </citation>
    <scope>NUCLEOTIDE SEQUENCE</scope>
    <source>
        <strain evidence="2">379</strain>
    </source>
</reference>
<sequence length="300" mass="32048">MLLCLVGLPPAAHVGGTQAITLNPIDGWAGVSGTAAEQPTAMGAGLVLRVPSALNSFKGPTATARYELVSLADTFGPALAEVFHASGSFRTALIGCARDVKVLFKIGTSLADSASDHDEEGCRGRLGDVLRQHVGDRAPTADEFVSSISSLCGDHWGGFTSFESKRPPPGALEWHQDWAAADLQYAFGACRTVMLAFPAAGASGHDVHEGEGILTELVQLSHEFSTESLKARNSYRGLSTGEQDRKAASDLGVTEEHIVRPRYCRGQEILVYKDAEHLHRSPRATSDPAGRARQAIWRFQ</sequence>
<protein>
    <recommendedName>
        <fullName evidence="3">TauD/TfdA-like domain-containing protein</fullName>
    </recommendedName>
</protein>
<gene>
    <name evidence="2" type="ORF">EHUX00137_LOCUS32755</name>
</gene>
<evidence type="ECO:0008006" key="3">
    <source>
        <dbReference type="Google" id="ProtNLM"/>
    </source>
</evidence>
<dbReference type="AlphaFoldDB" id="A0A7S3T736"/>
<evidence type="ECO:0000313" key="2">
    <source>
        <dbReference type="EMBL" id="CAE0574842.1"/>
    </source>
</evidence>
<dbReference type="EMBL" id="HBIR01041974">
    <property type="protein sequence ID" value="CAE0574842.1"/>
    <property type="molecule type" value="Transcribed_RNA"/>
</dbReference>
<accession>A0A7S3T736</accession>
<feature type="signal peptide" evidence="1">
    <location>
        <begin position="1"/>
        <end position="19"/>
    </location>
</feature>